<name>A0AAU2H138_9ACTN</name>
<evidence type="ECO:0000313" key="2">
    <source>
        <dbReference type="EMBL" id="WTU41871.1"/>
    </source>
</evidence>
<protein>
    <submittedName>
        <fullName evidence="2">DUF397 domain-containing protein</fullName>
    </submittedName>
</protein>
<proteinExistence type="predicted"/>
<sequence length="69" mass="7622">MRVQKHALTEWTKSSYSAVNGDCVEVKAADHSTVSVRDSKNPLDGMLDFAPQTWSAFIQDVNRTAPRGV</sequence>
<dbReference type="EMBL" id="CP108253">
    <property type="protein sequence ID" value="WTU41871.1"/>
    <property type="molecule type" value="Genomic_DNA"/>
</dbReference>
<feature type="domain" description="DUF397" evidence="1">
    <location>
        <begin position="10"/>
        <end position="61"/>
    </location>
</feature>
<accession>A0AAU2H138</accession>
<dbReference type="Pfam" id="PF04149">
    <property type="entry name" value="DUF397"/>
    <property type="match status" value="1"/>
</dbReference>
<evidence type="ECO:0000259" key="1">
    <source>
        <dbReference type="Pfam" id="PF04149"/>
    </source>
</evidence>
<organism evidence="2">
    <name type="scientific">Streptomyces sp. NBC_00060</name>
    <dbReference type="NCBI Taxonomy" id="2975636"/>
    <lineage>
        <taxon>Bacteria</taxon>
        <taxon>Bacillati</taxon>
        <taxon>Actinomycetota</taxon>
        <taxon>Actinomycetes</taxon>
        <taxon>Kitasatosporales</taxon>
        <taxon>Streptomycetaceae</taxon>
        <taxon>Streptomyces</taxon>
    </lineage>
</organism>
<gene>
    <name evidence="2" type="ORF">OHV25_20955</name>
</gene>
<dbReference type="AlphaFoldDB" id="A0AAU2H138"/>
<reference evidence="2" key="1">
    <citation type="submission" date="2022-10" db="EMBL/GenBank/DDBJ databases">
        <title>The complete genomes of actinobacterial strains from the NBC collection.</title>
        <authorList>
            <person name="Joergensen T.S."/>
            <person name="Alvarez Arevalo M."/>
            <person name="Sterndorff E.B."/>
            <person name="Faurdal D."/>
            <person name="Vuksanovic O."/>
            <person name="Mourched A.-S."/>
            <person name="Charusanti P."/>
            <person name="Shaw S."/>
            <person name="Blin K."/>
            <person name="Weber T."/>
        </authorList>
    </citation>
    <scope>NUCLEOTIDE SEQUENCE</scope>
    <source>
        <strain evidence="2">NBC_00060</strain>
    </source>
</reference>
<dbReference type="InterPro" id="IPR007278">
    <property type="entry name" value="DUF397"/>
</dbReference>